<keyword evidence="1" id="KW-0472">Membrane</keyword>
<dbReference type="Proteomes" id="UP000676853">
    <property type="component" value="Unassembled WGS sequence"/>
</dbReference>
<evidence type="ECO:0008006" key="4">
    <source>
        <dbReference type="Google" id="ProtNLM"/>
    </source>
</evidence>
<feature type="transmembrane region" description="Helical" evidence="1">
    <location>
        <begin position="138"/>
        <end position="163"/>
    </location>
</feature>
<accession>A0ABS5NDG0</accession>
<organism evidence="2 3">
    <name type="scientific">Tsukamurella paurometabola</name>
    <name type="common">Corynebacterium paurometabolum</name>
    <dbReference type="NCBI Taxonomy" id="2061"/>
    <lineage>
        <taxon>Bacteria</taxon>
        <taxon>Bacillati</taxon>
        <taxon>Actinomycetota</taxon>
        <taxon>Actinomycetes</taxon>
        <taxon>Mycobacteriales</taxon>
        <taxon>Tsukamurellaceae</taxon>
        <taxon>Tsukamurella</taxon>
    </lineage>
</organism>
<sequence length="196" mass="21030">MESSGGDEALELVTSAAAGQGLEVTAMTPSRFAVRSADARVIVDVEACGRLYRVTGSVAPTDRTLGRGDELAGTYDVDTGATSRLVSGRGRQRQWTRTFHPDTRHFDADPSGRIDAFLAEVLTPAGWSRRWSASDRKWFTAMVVLFLGVFGILAVTSVCIWVSGSPWVGAVTLAVTAGNAIRWAPGLFGFSRSTRM</sequence>
<dbReference type="RefSeq" id="WP_212554052.1">
    <property type="nucleotide sequence ID" value="NZ_JAGXOE010000032.1"/>
</dbReference>
<reference evidence="2 3" key="1">
    <citation type="submission" date="2021-04" db="EMBL/GenBank/DDBJ databases">
        <title>Whole genome sequence analysis of a thiophenic sulfur metabolizing bacteria.</title>
        <authorList>
            <person name="Akhtar N."/>
            <person name="Akram J."/>
            <person name="Aslam A."/>
        </authorList>
    </citation>
    <scope>NUCLEOTIDE SEQUENCE [LARGE SCALE GENOMIC DNA]</scope>
    <source>
        <strain evidence="2 3">3OW</strain>
    </source>
</reference>
<protein>
    <recommendedName>
        <fullName evidence="4">DUF2207 domain-containing protein</fullName>
    </recommendedName>
</protein>
<keyword evidence="1" id="KW-1133">Transmembrane helix</keyword>
<evidence type="ECO:0000313" key="2">
    <source>
        <dbReference type="EMBL" id="MBS4102302.1"/>
    </source>
</evidence>
<gene>
    <name evidence="2" type="ORF">KFZ73_13785</name>
</gene>
<name>A0ABS5NDG0_TSUPA</name>
<dbReference type="EMBL" id="JAGXOE010000032">
    <property type="protein sequence ID" value="MBS4102302.1"/>
    <property type="molecule type" value="Genomic_DNA"/>
</dbReference>
<evidence type="ECO:0000256" key="1">
    <source>
        <dbReference type="SAM" id="Phobius"/>
    </source>
</evidence>
<keyword evidence="1" id="KW-0812">Transmembrane</keyword>
<proteinExistence type="predicted"/>
<evidence type="ECO:0000313" key="3">
    <source>
        <dbReference type="Proteomes" id="UP000676853"/>
    </source>
</evidence>
<comment type="caution">
    <text evidence="2">The sequence shown here is derived from an EMBL/GenBank/DDBJ whole genome shotgun (WGS) entry which is preliminary data.</text>
</comment>
<keyword evidence="3" id="KW-1185">Reference proteome</keyword>
<feature type="transmembrane region" description="Helical" evidence="1">
    <location>
        <begin position="169"/>
        <end position="190"/>
    </location>
</feature>